<accession>A0A5B8XYE4</accession>
<dbReference type="Proteomes" id="UP000315995">
    <property type="component" value="Chromosome"/>
</dbReference>
<dbReference type="InterPro" id="IPR041921">
    <property type="entry name" value="NuoE_N"/>
</dbReference>
<dbReference type="GO" id="GO:0003954">
    <property type="term" value="F:NADH dehydrogenase activity"/>
    <property type="evidence" value="ECO:0007669"/>
    <property type="project" value="TreeGrafter"/>
</dbReference>
<gene>
    <name evidence="10" type="ORF">FIV42_00145</name>
</gene>
<dbReference type="GO" id="GO:0031967">
    <property type="term" value="C:organelle envelope"/>
    <property type="evidence" value="ECO:0007669"/>
    <property type="project" value="UniProtKB-ARBA"/>
</dbReference>
<evidence type="ECO:0000256" key="7">
    <source>
        <dbReference type="ARBA" id="ARBA00023027"/>
    </source>
</evidence>
<comment type="cofactor">
    <cofactor evidence="9">
        <name>[2Fe-2S] cluster</name>
        <dbReference type="ChEBI" id="CHEBI:190135"/>
    </cofactor>
    <text evidence="9">Binds 1 [2Fe-2S] cluster.</text>
</comment>
<dbReference type="GO" id="GO:0008324">
    <property type="term" value="F:monoatomic cation transmembrane transporter activity"/>
    <property type="evidence" value="ECO:0007669"/>
    <property type="project" value="UniProtKB-ARBA"/>
</dbReference>
<dbReference type="Pfam" id="PF01257">
    <property type="entry name" value="2Fe-2S_thioredx"/>
    <property type="match status" value="1"/>
</dbReference>
<evidence type="ECO:0000256" key="8">
    <source>
        <dbReference type="ARBA" id="ARBA00034078"/>
    </source>
</evidence>
<evidence type="ECO:0000256" key="6">
    <source>
        <dbReference type="ARBA" id="ARBA00023014"/>
    </source>
</evidence>
<evidence type="ECO:0000256" key="3">
    <source>
        <dbReference type="ARBA" id="ARBA00022723"/>
    </source>
</evidence>
<dbReference type="EMBL" id="CP041186">
    <property type="protein sequence ID" value="QDG49203.1"/>
    <property type="molecule type" value="Genomic_DNA"/>
</dbReference>
<evidence type="ECO:0000256" key="5">
    <source>
        <dbReference type="ARBA" id="ARBA00023004"/>
    </source>
</evidence>
<dbReference type="GO" id="GO:0022890">
    <property type="term" value="F:inorganic cation transmembrane transporter activity"/>
    <property type="evidence" value="ECO:0007669"/>
    <property type="project" value="UniProtKB-ARBA"/>
</dbReference>
<dbReference type="RefSeq" id="WP_141195702.1">
    <property type="nucleotide sequence ID" value="NZ_CP041186.1"/>
</dbReference>
<dbReference type="GO" id="GO:0046872">
    <property type="term" value="F:metal ion binding"/>
    <property type="evidence" value="ECO:0007669"/>
    <property type="project" value="UniProtKB-KW"/>
</dbReference>
<accession>A0A4Y6PLW2</accession>
<proteinExistence type="inferred from homology"/>
<dbReference type="GO" id="GO:1902494">
    <property type="term" value="C:catalytic complex"/>
    <property type="evidence" value="ECO:0007669"/>
    <property type="project" value="UniProtKB-ARBA"/>
</dbReference>
<keyword evidence="5 9" id="KW-0408">Iron</keyword>
<dbReference type="InterPro" id="IPR042128">
    <property type="entry name" value="NuoE_dom"/>
</dbReference>
<evidence type="ECO:0000256" key="9">
    <source>
        <dbReference type="PIRSR" id="PIRSR000216-1"/>
    </source>
</evidence>
<dbReference type="GO" id="GO:0098662">
    <property type="term" value="P:inorganic cation transmembrane transport"/>
    <property type="evidence" value="ECO:0007669"/>
    <property type="project" value="UniProtKB-ARBA"/>
</dbReference>
<dbReference type="Gene3D" id="1.10.10.1590">
    <property type="entry name" value="NADH-quinone oxidoreductase subunit E"/>
    <property type="match status" value="1"/>
</dbReference>
<dbReference type="OrthoDB" id="9807941at2"/>
<dbReference type="NCBIfam" id="TIGR01958">
    <property type="entry name" value="nuoE_fam"/>
    <property type="match status" value="1"/>
</dbReference>
<dbReference type="SUPFAM" id="SSF52833">
    <property type="entry name" value="Thioredoxin-like"/>
    <property type="match status" value="1"/>
</dbReference>
<dbReference type="GO" id="GO:0022804">
    <property type="term" value="F:active transmembrane transporter activity"/>
    <property type="evidence" value="ECO:0007669"/>
    <property type="project" value="UniProtKB-ARBA"/>
</dbReference>
<name>A0A4Y6PLW2_PERCE</name>
<feature type="binding site" evidence="9">
    <location>
        <position position="83"/>
    </location>
    <ligand>
        <name>[2Fe-2S] cluster</name>
        <dbReference type="ChEBI" id="CHEBI:190135"/>
    </ligand>
</feature>
<dbReference type="PIRSF" id="PIRSF000216">
    <property type="entry name" value="NADH_DH_24kDa"/>
    <property type="match status" value="1"/>
</dbReference>
<evidence type="ECO:0000313" key="10">
    <source>
        <dbReference type="EMBL" id="QDG49203.1"/>
    </source>
</evidence>
<dbReference type="AlphaFoldDB" id="A0A4Y6PLW2"/>
<evidence type="ECO:0000313" key="11">
    <source>
        <dbReference type="Proteomes" id="UP000315995"/>
    </source>
</evidence>
<dbReference type="InterPro" id="IPR036249">
    <property type="entry name" value="Thioredoxin-like_sf"/>
</dbReference>
<dbReference type="PANTHER" id="PTHR10371:SF3">
    <property type="entry name" value="NADH DEHYDROGENASE [UBIQUINONE] FLAVOPROTEIN 2, MITOCHONDRIAL"/>
    <property type="match status" value="1"/>
</dbReference>
<dbReference type="Gene3D" id="3.40.30.10">
    <property type="entry name" value="Glutaredoxin"/>
    <property type="match status" value="1"/>
</dbReference>
<dbReference type="PANTHER" id="PTHR10371">
    <property type="entry name" value="NADH DEHYDROGENASE UBIQUINONE FLAVOPROTEIN 2, MITOCHONDRIAL"/>
    <property type="match status" value="1"/>
</dbReference>
<keyword evidence="2 9" id="KW-0001">2Fe-2S</keyword>
<organism evidence="10 11">
    <name type="scientific">Persicimonas caeni</name>
    <dbReference type="NCBI Taxonomy" id="2292766"/>
    <lineage>
        <taxon>Bacteria</taxon>
        <taxon>Deltaproteobacteria</taxon>
        <taxon>Bradymonadales</taxon>
        <taxon>Bradymonadaceae</taxon>
        <taxon>Persicimonas</taxon>
    </lineage>
</organism>
<keyword evidence="11" id="KW-1185">Reference proteome</keyword>
<feature type="binding site" evidence="9">
    <location>
        <position position="128"/>
    </location>
    <ligand>
        <name>[2Fe-2S] cluster</name>
        <dbReference type="ChEBI" id="CHEBI:190135"/>
    </ligand>
</feature>
<keyword evidence="3 9" id="KW-0479">Metal-binding</keyword>
<dbReference type="FunFam" id="3.40.30.10:FF:000022">
    <property type="entry name" value="NADH dehydrogenase flavoprotein 2, mitochondrial"/>
    <property type="match status" value="1"/>
</dbReference>
<keyword evidence="4" id="KW-1278">Translocase</keyword>
<evidence type="ECO:0000256" key="2">
    <source>
        <dbReference type="ARBA" id="ARBA00022714"/>
    </source>
</evidence>
<dbReference type="InterPro" id="IPR002023">
    <property type="entry name" value="NuoE-like"/>
</dbReference>
<comment type="similarity">
    <text evidence="1">Belongs to the complex I 24 kDa subunit family.</text>
</comment>
<evidence type="ECO:0000256" key="4">
    <source>
        <dbReference type="ARBA" id="ARBA00022967"/>
    </source>
</evidence>
<dbReference type="CDD" id="cd03064">
    <property type="entry name" value="TRX_Fd_NuoE"/>
    <property type="match status" value="1"/>
</dbReference>
<comment type="cofactor">
    <cofactor evidence="8">
        <name>[2Fe-2S] cluster</name>
        <dbReference type="ChEBI" id="CHEBI:190135"/>
    </cofactor>
</comment>
<reference evidence="10 11" key="1">
    <citation type="submission" date="2019-06" db="EMBL/GenBank/DDBJ databases">
        <title>Persicimonas caeni gen. nov., sp. nov., a predatory bacterium isolated from solar saltern.</title>
        <authorList>
            <person name="Wang S."/>
        </authorList>
    </citation>
    <scope>NUCLEOTIDE SEQUENCE [LARGE SCALE GENOMIC DNA]</scope>
    <source>
        <strain evidence="10 11">YN101</strain>
    </source>
</reference>
<protein>
    <submittedName>
        <fullName evidence="10">NAD(P)H-dependent oxidoreductase subunit E</fullName>
    </submittedName>
</protein>
<dbReference type="GO" id="GO:0051537">
    <property type="term" value="F:2 iron, 2 sulfur cluster binding"/>
    <property type="evidence" value="ECO:0007669"/>
    <property type="project" value="UniProtKB-KW"/>
</dbReference>
<feature type="binding site" evidence="9">
    <location>
        <position position="88"/>
    </location>
    <ligand>
        <name>[2Fe-2S] cluster</name>
        <dbReference type="ChEBI" id="CHEBI:190135"/>
    </ligand>
</feature>
<dbReference type="GO" id="GO:0098796">
    <property type="term" value="C:membrane protein complex"/>
    <property type="evidence" value="ECO:0007669"/>
    <property type="project" value="UniProtKB-ARBA"/>
</dbReference>
<evidence type="ECO:0000256" key="1">
    <source>
        <dbReference type="ARBA" id="ARBA00010643"/>
    </source>
</evidence>
<keyword evidence="6 9" id="KW-0411">Iron-sulfur</keyword>
<feature type="binding site" evidence="9">
    <location>
        <position position="124"/>
    </location>
    <ligand>
        <name>[2Fe-2S] cluster</name>
        <dbReference type="ChEBI" id="CHEBI:190135"/>
    </ligand>
</feature>
<dbReference type="GO" id="GO:0031090">
    <property type="term" value="C:organelle membrane"/>
    <property type="evidence" value="ECO:0007669"/>
    <property type="project" value="UniProtKB-ARBA"/>
</dbReference>
<keyword evidence="7" id="KW-0520">NAD</keyword>
<dbReference type="FunFam" id="1.10.10.1590:FF:000001">
    <property type="entry name" value="NADH-quinone oxidoreductase subunit E"/>
    <property type="match status" value="1"/>
</dbReference>
<sequence>MALQFSEETEKQFQELVSRYPNTQAALLPALLLAQSEFGWVSVEVMDYLAERLELNPAQVLSTATFYTMFNKQPLGKAHIQVCTTLSCALCGGYEIIEHLEERLGIRLGETTPDGKYTLAEAECLASCGTAPMFQITFSDGEIEYYENLTPDSVDELLDELDKKLEQLPAPAEMH</sequence>